<evidence type="ECO:0000256" key="2">
    <source>
        <dbReference type="RuleBase" id="RU363034"/>
    </source>
</evidence>
<evidence type="ECO:0000313" key="4">
    <source>
        <dbReference type="EMBL" id="RNA07913.1"/>
    </source>
</evidence>
<feature type="domain" description="Peptidase S1" evidence="3">
    <location>
        <begin position="81"/>
        <end position="330"/>
    </location>
</feature>
<dbReference type="InterPro" id="IPR018114">
    <property type="entry name" value="TRYPSIN_HIS"/>
</dbReference>
<dbReference type="CDD" id="cd00190">
    <property type="entry name" value="Tryp_SPc"/>
    <property type="match status" value="1"/>
</dbReference>
<dbReference type="InterPro" id="IPR043504">
    <property type="entry name" value="Peptidase_S1_PA_chymotrypsin"/>
</dbReference>
<evidence type="ECO:0000313" key="5">
    <source>
        <dbReference type="Proteomes" id="UP000276133"/>
    </source>
</evidence>
<evidence type="ECO:0000259" key="3">
    <source>
        <dbReference type="PROSITE" id="PS50240"/>
    </source>
</evidence>
<dbReference type="PANTHER" id="PTHR24252">
    <property type="entry name" value="ACROSIN-RELATED"/>
    <property type="match status" value="1"/>
</dbReference>
<reference evidence="4 5" key="1">
    <citation type="journal article" date="2018" name="Sci. Rep.">
        <title>Genomic signatures of local adaptation to the degree of environmental predictability in rotifers.</title>
        <authorList>
            <person name="Franch-Gras L."/>
            <person name="Hahn C."/>
            <person name="Garcia-Roger E.M."/>
            <person name="Carmona M.J."/>
            <person name="Serra M."/>
            <person name="Gomez A."/>
        </authorList>
    </citation>
    <scope>NUCLEOTIDE SEQUENCE [LARGE SCALE GENOMIC DNA]</scope>
    <source>
        <strain evidence="4">HYR1</strain>
    </source>
</reference>
<dbReference type="PROSITE" id="PS00135">
    <property type="entry name" value="TRYPSIN_SER"/>
    <property type="match status" value="1"/>
</dbReference>
<dbReference type="PANTHER" id="PTHR24252:SF7">
    <property type="entry name" value="HYALIN"/>
    <property type="match status" value="1"/>
</dbReference>
<comment type="caution">
    <text evidence="4">The sequence shown here is derived from an EMBL/GenBank/DDBJ whole genome shotgun (WGS) entry which is preliminary data.</text>
</comment>
<dbReference type="GO" id="GO:0004252">
    <property type="term" value="F:serine-type endopeptidase activity"/>
    <property type="evidence" value="ECO:0007669"/>
    <property type="project" value="InterPro"/>
</dbReference>
<keyword evidence="2" id="KW-0645">Protease</keyword>
<dbReference type="InterPro" id="IPR033116">
    <property type="entry name" value="TRYPSIN_SER"/>
</dbReference>
<keyword evidence="2" id="KW-0720">Serine protease</keyword>
<accession>A0A3M7Q983</accession>
<dbReference type="GO" id="GO:0006508">
    <property type="term" value="P:proteolysis"/>
    <property type="evidence" value="ECO:0007669"/>
    <property type="project" value="UniProtKB-KW"/>
</dbReference>
<dbReference type="PROSITE" id="PS00134">
    <property type="entry name" value="TRYPSIN_HIS"/>
    <property type="match status" value="1"/>
</dbReference>
<dbReference type="InterPro" id="IPR001254">
    <property type="entry name" value="Trypsin_dom"/>
</dbReference>
<dbReference type="SUPFAM" id="SSF50494">
    <property type="entry name" value="Trypsin-like serine proteases"/>
    <property type="match status" value="1"/>
</dbReference>
<keyword evidence="2" id="KW-0378">Hydrolase</keyword>
<dbReference type="STRING" id="10195.A0A3M7Q983"/>
<dbReference type="PROSITE" id="PS50240">
    <property type="entry name" value="TRYPSIN_DOM"/>
    <property type="match status" value="1"/>
</dbReference>
<protein>
    <submittedName>
        <fullName evidence="4">Chymotrypsinogen B</fullName>
    </submittedName>
</protein>
<dbReference type="PRINTS" id="PR00722">
    <property type="entry name" value="CHYMOTRYPSIN"/>
</dbReference>
<keyword evidence="1" id="KW-1015">Disulfide bond</keyword>
<dbReference type="Proteomes" id="UP000276133">
    <property type="component" value="Unassembled WGS sequence"/>
</dbReference>
<dbReference type="SMART" id="SM00020">
    <property type="entry name" value="Tryp_SPc"/>
    <property type="match status" value="1"/>
</dbReference>
<dbReference type="OrthoDB" id="5565075at2759"/>
<dbReference type="InterPro" id="IPR001314">
    <property type="entry name" value="Peptidase_S1A"/>
</dbReference>
<sequence>MNCVDPTRPSLENGSTLRANDSLQRSIRNRFTKKIWVKRRRTPPIINNADNKRNSSRSAKYTRCGTPLILPNVNLAASERIINGKIAFPNSWPWLVSIRQSKNSELYHVCAGSLISSQHVLTAAHCVLDYKNTTFAVVIGINNLKFQPNTLQNDIAILYLNIAVKFSRKILPICLPSSNNKVSIYGKTVMMSFFSKNRKLKICECRMVQYSKLHQLGSTNGYNSQKTLSNRLLQTTLQIKNFNNGSLCRGYDDVNYCALDSTAHISEQSNICFGDSGGSLMHQVDGKWYLYGISSFIYGNKKKIHEAAKLIGDSRPVTFVILEQIEETVVVKDEVTDGRSKDG</sequence>
<name>A0A3M7Q983_BRAPC</name>
<gene>
    <name evidence="4" type="ORF">BpHYR1_026285</name>
</gene>
<keyword evidence="5" id="KW-1185">Reference proteome</keyword>
<evidence type="ECO:0000256" key="1">
    <source>
        <dbReference type="ARBA" id="ARBA00023157"/>
    </source>
</evidence>
<organism evidence="4 5">
    <name type="scientific">Brachionus plicatilis</name>
    <name type="common">Marine rotifer</name>
    <name type="synonym">Brachionus muelleri</name>
    <dbReference type="NCBI Taxonomy" id="10195"/>
    <lineage>
        <taxon>Eukaryota</taxon>
        <taxon>Metazoa</taxon>
        <taxon>Spiralia</taxon>
        <taxon>Gnathifera</taxon>
        <taxon>Rotifera</taxon>
        <taxon>Eurotatoria</taxon>
        <taxon>Monogononta</taxon>
        <taxon>Pseudotrocha</taxon>
        <taxon>Ploima</taxon>
        <taxon>Brachionidae</taxon>
        <taxon>Brachionus</taxon>
    </lineage>
</organism>
<dbReference type="EMBL" id="REGN01006903">
    <property type="protein sequence ID" value="RNA07913.1"/>
    <property type="molecule type" value="Genomic_DNA"/>
</dbReference>
<dbReference type="Pfam" id="PF00089">
    <property type="entry name" value="Trypsin"/>
    <property type="match status" value="1"/>
</dbReference>
<dbReference type="Gene3D" id="2.40.10.10">
    <property type="entry name" value="Trypsin-like serine proteases"/>
    <property type="match status" value="1"/>
</dbReference>
<proteinExistence type="predicted"/>
<dbReference type="AlphaFoldDB" id="A0A3M7Q983"/>
<dbReference type="InterPro" id="IPR009003">
    <property type="entry name" value="Peptidase_S1_PA"/>
</dbReference>